<feature type="domain" description="Peptidase S12 Pab87-related C-terminal" evidence="4">
    <location>
        <begin position="453"/>
        <end position="523"/>
    </location>
</feature>
<dbReference type="GO" id="GO:0016020">
    <property type="term" value="C:membrane"/>
    <property type="evidence" value="ECO:0007669"/>
    <property type="project" value="UniProtKB-SubCell"/>
</dbReference>
<comment type="caution">
    <text evidence="5">The sequence shown here is derived from an EMBL/GenBank/DDBJ whole genome shotgun (WGS) entry which is preliminary data.</text>
</comment>
<dbReference type="STRING" id="1462993.A6V36_32860"/>
<dbReference type="SUPFAM" id="SSF56601">
    <property type="entry name" value="beta-lactamase/transpeptidase-like"/>
    <property type="match status" value="1"/>
</dbReference>
<proteinExistence type="predicted"/>
<protein>
    <recommendedName>
        <fullName evidence="9">Serine hydrolase</fullName>
    </recommendedName>
</protein>
<evidence type="ECO:0000313" key="5">
    <source>
        <dbReference type="EMBL" id="OAJ56809.1"/>
    </source>
</evidence>
<dbReference type="RefSeq" id="WP_064269418.1">
    <property type="nucleotide sequence ID" value="NZ_LXJZ01000183.1"/>
</dbReference>
<gene>
    <name evidence="6" type="ORF">A6V36_32860</name>
    <name evidence="5" type="ORF">A6V37_30840</name>
</gene>
<dbReference type="InterPro" id="IPR012338">
    <property type="entry name" value="Beta-lactam/transpept-like"/>
</dbReference>
<reference evidence="7 8" key="1">
    <citation type="submission" date="2016-04" db="EMBL/GenBank/DDBJ databases">
        <title>Reclassification of Paraburkholderia panaciterrae (Farh et al. 2015) Dobritsa &amp; Samadpour 2016 as a later homotypic synonym of Paraburkholderia ginsengiterrae (Farh et al. 2015) Dobritsa &amp; Samadpour 2016.</title>
        <authorList>
            <person name="Dobritsa A.P."/>
            <person name="Kutumbaka K."/>
            <person name="Samadpour M."/>
        </authorList>
    </citation>
    <scope>NUCLEOTIDE SEQUENCE [LARGE SCALE GENOMIC DNA]</scope>
    <source>
        <strain evidence="5 8">DCY85</strain>
        <strain evidence="6 7">DCY85-1</strain>
    </source>
</reference>
<evidence type="ECO:0000256" key="1">
    <source>
        <dbReference type="ARBA" id="ARBA00004370"/>
    </source>
</evidence>
<evidence type="ECO:0000256" key="2">
    <source>
        <dbReference type="ARBA" id="ARBA00023136"/>
    </source>
</evidence>
<sequence length="547" mass="60623">MCSTLRADDYAAKAHEIVLPFLEADLFSGVVLVAKNDEIVFRQAFGLGNREWGIPNTPETKFRIGSITKQFTAAAILRLAERGKLNVADRLGQYLPDAPNSWHDVTIHQLLTHTSGVPSYTSLPDFLSRISLEERTPEQIIGLTSDQPLEFQPGVRFVYSNTGYILLGSIVENVSGQTYSAFLTDEFFQPLGMVDSGYDHTSKIVDRRAAGYTCVDGRWRHARFIAMSLPYAAGGLYSTADDLYLWTKALMNGDVIQPARLEEMLRDHGHGYGYGWFVGSDEGRTRVSHGGAINGFLCTLDVHMDDDLTVIVLSNLQGAEVPMIAQRLARAGVGRYQPCREITPGVPELKEFVGAFQLGHRYFLEIFLDNDALCASFSGHQRLPLACSGSGVFFSKTSDIDIKFDREVDGKVSTVTLRERNVRLVGRRVDDAVRRTANGPQPGSREETPAISTDVLQYAGRYRHPRMYVEVTVDGNELFVQATAQRKLKAASSDGRCFVVEEVGAEITFEHTESGAVWGLTLRQAGIQLRAYRLFDACADQRTSPDV</sequence>
<evidence type="ECO:0000313" key="7">
    <source>
        <dbReference type="Proteomes" id="UP000077961"/>
    </source>
</evidence>
<comment type="subcellular location">
    <subcellularLocation>
        <location evidence="1">Membrane</location>
    </subcellularLocation>
</comment>
<dbReference type="PANTHER" id="PTHR46825:SF11">
    <property type="entry name" value="PENICILLIN-BINDING PROTEIN 4"/>
    <property type="match status" value="1"/>
</dbReference>
<dbReference type="Pfam" id="PF00144">
    <property type="entry name" value="Beta-lactamase"/>
    <property type="match status" value="1"/>
</dbReference>
<dbReference type="OrthoDB" id="9799367at2"/>
<evidence type="ECO:0000313" key="8">
    <source>
        <dbReference type="Proteomes" id="UP000078116"/>
    </source>
</evidence>
<dbReference type="EMBL" id="LXJZ01000183">
    <property type="protein sequence ID" value="OAJ56868.1"/>
    <property type="molecule type" value="Genomic_DNA"/>
</dbReference>
<dbReference type="InterPro" id="IPR021860">
    <property type="entry name" value="Peptidase_S12_Pab87-rel_C"/>
</dbReference>
<evidence type="ECO:0000313" key="6">
    <source>
        <dbReference type="EMBL" id="OAJ56868.1"/>
    </source>
</evidence>
<dbReference type="PANTHER" id="PTHR46825">
    <property type="entry name" value="D-ALANYL-D-ALANINE-CARBOXYPEPTIDASE/ENDOPEPTIDASE AMPH"/>
    <property type="match status" value="1"/>
</dbReference>
<dbReference type="InterPro" id="IPR001466">
    <property type="entry name" value="Beta-lactam-related"/>
</dbReference>
<dbReference type="Pfam" id="PF11954">
    <property type="entry name" value="DUF3471"/>
    <property type="match status" value="1"/>
</dbReference>
<keyword evidence="2" id="KW-0472">Membrane</keyword>
<dbReference type="Gene3D" id="3.40.710.10">
    <property type="entry name" value="DD-peptidase/beta-lactamase superfamily"/>
    <property type="match status" value="1"/>
</dbReference>
<name>A0A1A9N370_9BURK</name>
<dbReference type="Proteomes" id="UP000078116">
    <property type="component" value="Unassembled WGS sequence"/>
</dbReference>
<feature type="domain" description="Beta-lactamase-related" evidence="3">
    <location>
        <begin position="28"/>
        <end position="327"/>
    </location>
</feature>
<keyword evidence="7" id="KW-1185">Reference proteome</keyword>
<evidence type="ECO:0000259" key="4">
    <source>
        <dbReference type="Pfam" id="PF11954"/>
    </source>
</evidence>
<accession>A0A1A9N370</accession>
<evidence type="ECO:0000259" key="3">
    <source>
        <dbReference type="Pfam" id="PF00144"/>
    </source>
</evidence>
<organism evidence="5 8">
    <name type="scientific">Paraburkholderia ginsengiterrae</name>
    <dbReference type="NCBI Taxonomy" id="1462993"/>
    <lineage>
        <taxon>Bacteria</taxon>
        <taxon>Pseudomonadati</taxon>
        <taxon>Pseudomonadota</taxon>
        <taxon>Betaproteobacteria</taxon>
        <taxon>Burkholderiales</taxon>
        <taxon>Burkholderiaceae</taxon>
        <taxon>Paraburkholderia</taxon>
    </lineage>
</organism>
<dbReference type="AlphaFoldDB" id="A0A1A9N370"/>
<dbReference type="EMBL" id="LXKA01000332">
    <property type="protein sequence ID" value="OAJ56809.1"/>
    <property type="molecule type" value="Genomic_DNA"/>
</dbReference>
<dbReference type="Proteomes" id="UP000077961">
    <property type="component" value="Unassembled WGS sequence"/>
</dbReference>
<evidence type="ECO:0008006" key="9">
    <source>
        <dbReference type="Google" id="ProtNLM"/>
    </source>
</evidence>
<dbReference type="InterPro" id="IPR050491">
    <property type="entry name" value="AmpC-like"/>
</dbReference>